<evidence type="ECO:0000313" key="1">
    <source>
        <dbReference type="EMBL" id="KAI4374270.1"/>
    </source>
</evidence>
<keyword evidence="2" id="KW-1185">Reference proteome</keyword>
<reference evidence="2" key="1">
    <citation type="journal article" date="2023" name="Front. Plant Sci.">
        <title>Chromosomal-level genome assembly of Melastoma candidum provides insights into trichome evolution.</title>
        <authorList>
            <person name="Zhong Y."/>
            <person name="Wu W."/>
            <person name="Sun C."/>
            <person name="Zou P."/>
            <person name="Liu Y."/>
            <person name="Dai S."/>
            <person name="Zhou R."/>
        </authorList>
    </citation>
    <scope>NUCLEOTIDE SEQUENCE [LARGE SCALE GENOMIC DNA]</scope>
</reference>
<evidence type="ECO:0000313" key="2">
    <source>
        <dbReference type="Proteomes" id="UP001057402"/>
    </source>
</evidence>
<protein>
    <submittedName>
        <fullName evidence="1">Uncharacterized protein</fullName>
    </submittedName>
</protein>
<name>A0ACB9R6E8_9MYRT</name>
<accession>A0ACB9R6E8</accession>
<dbReference type="EMBL" id="CM042883">
    <property type="protein sequence ID" value="KAI4374270.1"/>
    <property type="molecule type" value="Genomic_DNA"/>
</dbReference>
<dbReference type="Proteomes" id="UP001057402">
    <property type="component" value="Chromosome 4"/>
</dbReference>
<organism evidence="1 2">
    <name type="scientific">Melastoma candidum</name>
    <dbReference type="NCBI Taxonomy" id="119954"/>
    <lineage>
        <taxon>Eukaryota</taxon>
        <taxon>Viridiplantae</taxon>
        <taxon>Streptophyta</taxon>
        <taxon>Embryophyta</taxon>
        <taxon>Tracheophyta</taxon>
        <taxon>Spermatophyta</taxon>
        <taxon>Magnoliopsida</taxon>
        <taxon>eudicotyledons</taxon>
        <taxon>Gunneridae</taxon>
        <taxon>Pentapetalae</taxon>
        <taxon>rosids</taxon>
        <taxon>malvids</taxon>
        <taxon>Myrtales</taxon>
        <taxon>Melastomataceae</taxon>
        <taxon>Melastomatoideae</taxon>
        <taxon>Melastomateae</taxon>
        <taxon>Melastoma</taxon>
    </lineage>
</organism>
<comment type="caution">
    <text evidence="1">The sequence shown here is derived from an EMBL/GenBank/DDBJ whole genome shotgun (WGS) entry which is preliminary data.</text>
</comment>
<proteinExistence type="predicted"/>
<gene>
    <name evidence="1" type="ORF">MLD38_012282</name>
</gene>
<sequence length="263" mass="29156">MIEVVLNDRLGRRQDQDPEVVQHLQGSHHPQGLRDPRRHGSRALLQLKSVSAAVKLHALLLLARCDLSLHILYPTHQSADETATGMTRPSWTPYPGLAVRHTRFVLFSFLSCLQVSCKDKFQWDFIGCIILFSCAFGLPLSQAGISASLNGLPTKRSGEGVYVLMSFLSASIMPQNIYLLSVLVQTRTSMTKSSLYNDHLFATICVFSGIYLASYILAMSAVNVSIDDPGMVLHTFQDALSLIEPLFRSPIATLSYLLSFGWL</sequence>